<sequence>MKKYVLLFSALFVLSACQLGNNDSKDSTTKETASATVKTSSSQVSSEKNTSSSSSSTNASTTSSSKTAASSSATNSTHSDHSLSANEELKANYPNDQFPDPATISGGKQIGITAAEEQGILKVNYYIVDKETPFNDASLNSQTPVAQYQRQTYASSAAAQSAVGQNYDPNGQQVDLGHNIMGYQNSGAGSTYLTWKEGNWSIGVQASNLEQENPVPFAKQVVEYLESAFLPVPQTAGQISLRVTASDYQSNRIAWQNNQTVYTIMNSDSMNGLKMAVSMAN</sequence>
<dbReference type="Proteomes" id="UP000182077">
    <property type="component" value="Unassembled WGS sequence"/>
</dbReference>
<proteinExistence type="predicted"/>
<dbReference type="OrthoDB" id="2138638at2"/>
<evidence type="ECO:0000313" key="5">
    <source>
        <dbReference type="Proteomes" id="UP000182077"/>
    </source>
</evidence>
<dbReference type="STRING" id="249189.RV04_GL001120"/>
<evidence type="ECO:0000256" key="2">
    <source>
        <dbReference type="SAM" id="MobiDB-lite"/>
    </source>
</evidence>
<dbReference type="EMBL" id="JXKQ01000002">
    <property type="protein sequence ID" value="OJG46692.1"/>
    <property type="molecule type" value="Genomic_DNA"/>
</dbReference>
<evidence type="ECO:0000313" key="4">
    <source>
        <dbReference type="EMBL" id="OJG46692.1"/>
    </source>
</evidence>
<evidence type="ECO:0000256" key="1">
    <source>
        <dbReference type="ARBA" id="ARBA00022729"/>
    </source>
</evidence>
<gene>
    <name evidence="4" type="ORF">RV04_GL001120</name>
</gene>
<feature type="signal peptide" evidence="3">
    <location>
        <begin position="1"/>
        <end position="18"/>
    </location>
</feature>
<keyword evidence="5" id="KW-1185">Reference proteome</keyword>
<name>A0A1L8TRB9_9ENTE</name>
<reference evidence="4 5" key="1">
    <citation type="submission" date="2014-12" db="EMBL/GenBank/DDBJ databases">
        <title>Draft genome sequences of 29 type strains of Enterococci.</title>
        <authorList>
            <person name="Zhong Z."/>
            <person name="Sun Z."/>
            <person name="Liu W."/>
            <person name="Zhang W."/>
            <person name="Zhang H."/>
        </authorList>
    </citation>
    <scope>NUCLEOTIDE SEQUENCE [LARGE SCALE GENOMIC DNA]</scope>
    <source>
        <strain evidence="4 5">DSM 17122</strain>
    </source>
</reference>
<feature type="region of interest" description="Disordered" evidence="2">
    <location>
        <begin position="23"/>
        <end position="84"/>
    </location>
</feature>
<keyword evidence="1 3" id="KW-0732">Signal</keyword>
<feature type="chain" id="PRO_5038794422" description="Lipoprotein" evidence="3">
    <location>
        <begin position="19"/>
        <end position="281"/>
    </location>
</feature>
<accession>A0A1L8TRB9</accession>
<comment type="caution">
    <text evidence="4">The sequence shown here is derived from an EMBL/GenBank/DDBJ whole genome shotgun (WGS) entry which is preliminary data.</text>
</comment>
<dbReference type="AlphaFoldDB" id="A0A1L8TRB9"/>
<dbReference type="PROSITE" id="PS51257">
    <property type="entry name" value="PROKAR_LIPOPROTEIN"/>
    <property type="match status" value="1"/>
</dbReference>
<protein>
    <recommendedName>
        <fullName evidence="6">Lipoprotein</fullName>
    </recommendedName>
</protein>
<organism evidence="4 5">
    <name type="scientific">Enterococcus hermanniensis</name>
    <dbReference type="NCBI Taxonomy" id="249189"/>
    <lineage>
        <taxon>Bacteria</taxon>
        <taxon>Bacillati</taxon>
        <taxon>Bacillota</taxon>
        <taxon>Bacilli</taxon>
        <taxon>Lactobacillales</taxon>
        <taxon>Enterococcaceae</taxon>
        <taxon>Enterococcus</taxon>
    </lineage>
</organism>
<dbReference type="RefSeq" id="WP_071857142.1">
    <property type="nucleotide sequence ID" value="NZ_JBHSHK010000005.1"/>
</dbReference>
<dbReference type="InterPro" id="IPR012640">
    <property type="entry name" value="Membr_lipoprot_lipid_attach_CS"/>
</dbReference>
<evidence type="ECO:0008006" key="6">
    <source>
        <dbReference type="Google" id="ProtNLM"/>
    </source>
</evidence>
<dbReference type="Pfam" id="PF08139">
    <property type="entry name" value="LPAM_1"/>
    <property type="match status" value="1"/>
</dbReference>
<evidence type="ECO:0000256" key="3">
    <source>
        <dbReference type="SAM" id="SignalP"/>
    </source>
</evidence>
<feature type="compositionally biased region" description="Low complexity" evidence="2">
    <location>
        <begin position="30"/>
        <end position="77"/>
    </location>
</feature>